<dbReference type="OrthoDB" id="5827542at2759"/>
<protein>
    <submittedName>
        <fullName evidence="2">Uncharacterized protein</fullName>
    </submittedName>
</protein>
<sequence length="324" mass="35259">MTYANGVGGTTPSPNALRQNGVGSRNPPNSLDYWQKVDGRHGVTTYYWNAAPYYGLENIYSTPPGQSPIHSVKNSNSNIRRPAPFPLSLPPSATNPPPPQNPVIYNLPRVRLQQSNSNSSTGKSPDKENNEKKTPIVSTQVTTSSSSDPTKGLIWSIGSNADDRPNDQNGNPKNGGPNNNNSTNSHYAIIPTSKAQVYAQNSNNISDKKRQNSRTKPRWGRFVQSLCCCVSPDRDDFEKQQHGRTNPALLITQAHKNGSNGSSIPSGYTNGTSFDSPTSAAISGQTGGFKQQPNEYMPTPTMSHKRFNNVCEFLCARVLNNPPD</sequence>
<feature type="compositionally biased region" description="Polar residues" evidence="1">
    <location>
        <begin position="112"/>
        <end position="123"/>
    </location>
</feature>
<dbReference type="EMBL" id="LIAE01010038">
    <property type="protein sequence ID" value="PAV66788.1"/>
    <property type="molecule type" value="Genomic_DNA"/>
</dbReference>
<dbReference type="Proteomes" id="UP000218231">
    <property type="component" value="Unassembled WGS sequence"/>
</dbReference>
<evidence type="ECO:0000313" key="2">
    <source>
        <dbReference type="EMBL" id="PAV66788.1"/>
    </source>
</evidence>
<feature type="compositionally biased region" description="Polar residues" evidence="1">
    <location>
        <begin position="67"/>
        <end position="79"/>
    </location>
</feature>
<feature type="compositionally biased region" description="Pro residues" evidence="1">
    <location>
        <begin position="83"/>
        <end position="101"/>
    </location>
</feature>
<dbReference type="AlphaFoldDB" id="A0A2A2JYN8"/>
<evidence type="ECO:0000313" key="3">
    <source>
        <dbReference type="Proteomes" id="UP000218231"/>
    </source>
</evidence>
<feature type="region of interest" description="Disordered" evidence="1">
    <location>
        <begin position="255"/>
        <end position="290"/>
    </location>
</feature>
<organism evidence="2 3">
    <name type="scientific">Diploscapter pachys</name>
    <dbReference type="NCBI Taxonomy" id="2018661"/>
    <lineage>
        <taxon>Eukaryota</taxon>
        <taxon>Metazoa</taxon>
        <taxon>Ecdysozoa</taxon>
        <taxon>Nematoda</taxon>
        <taxon>Chromadorea</taxon>
        <taxon>Rhabditida</taxon>
        <taxon>Rhabditina</taxon>
        <taxon>Rhabditomorpha</taxon>
        <taxon>Rhabditoidea</taxon>
        <taxon>Rhabditidae</taxon>
        <taxon>Diploscapter</taxon>
    </lineage>
</organism>
<accession>A0A2A2JYN8</accession>
<feature type="compositionally biased region" description="Basic and acidic residues" evidence="1">
    <location>
        <begin position="124"/>
        <end position="134"/>
    </location>
</feature>
<comment type="caution">
    <text evidence="2">The sequence shown here is derived from an EMBL/GenBank/DDBJ whole genome shotgun (WGS) entry which is preliminary data.</text>
</comment>
<feature type="region of interest" description="Disordered" evidence="1">
    <location>
        <begin position="67"/>
        <end position="186"/>
    </location>
</feature>
<feature type="region of interest" description="Disordered" evidence="1">
    <location>
        <begin position="1"/>
        <end position="29"/>
    </location>
</feature>
<proteinExistence type="predicted"/>
<feature type="compositionally biased region" description="Low complexity" evidence="1">
    <location>
        <begin position="167"/>
        <end position="184"/>
    </location>
</feature>
<gene>
    <name evidence="2" type="ORF">WR25_10512</name>
</gene>
<feature type="compositionally biased region" description="Low complexity" evidence="1">
    <location>
        <begin position="135"/>
        <end position="150"/>
    </location>
</feature>
<reference evidence="2 3" key="1">
    <citation type="journal article" date="2017" name="Curr. Biol.">
        <title>Genome architecture and evolution of a unichromosomal asexual nematode.</title>
        <authorList>
            <person name="Fradin H."/>
            <person name="Zegar C."/>
            <person name="Gutwein M."/>
            <person name="Lucas J."/>
            <person name="Kovtun M."/>
            <person name="Corcoran D."/>
            <person name="Baugh L.R."/>
            <person name="Kiontke K."/>
            <person name="Gunsalus K."/>
            <person name="Fitch D.H."/>
            <person name="Piano F."/>
        </authorList>
    </citation>
    <scope>NUCLEOTIDE SEQUENCE [LARGE SCALE GENOMIC DNA]</scope>
    <source>
        <strain evidence="2">PF1309</strain>
    </source>
</reference>
<keyword evidence="3" id="KW-1185">Reference proteome</keyword>
<name>A0A2A2JYN8_9BILA</name>
<feature type="compositionally biased region" description="Polar residues" evidence="1">
    <location>
        <begin position="10"/>
        <end position="29"/>
    </location>
</feature>
<evidence type="ECO:0000256" key="1">
    <source>
        <dbReference type="SAM" id="MobiDB-lite"/>
    </source>
</evidence>